<dbReference type="EMBL" id="KB030537">
    <property type="protein sequence ID" value="ELK15368.1"/>
    <property type="molecule type" value="Genomic_DNA"/>
</dbReference>
<proteinExistence type="predicted"/>
<protein>
    <submittedName>
        <fullName evidence="1">Uncharacterized protein</fullName>
    </submittedName>
</protein>
<dbReference type="AlphaFoldDB" id="L5KX45"/>
<reference evidence="2" key="1">
    <citation type="journal article" date="2013" name="Science">
        <title>Comparative analysis of bat genomes provides insight into the evolution of flight and immunity.</title>
        <authorList>
            <person name="Zhang G."/>
            <person name="Cowled C."/>
            <person name="Shi Z."/>
            <person name="Huang Z."/>
            <person name="Bishop-Lilly K.A."/>
            <person name="Fang X."/>
            <person name="Wynne J.W."/>
            <person name="Xiong Z."/>
            <person name="Baker M.L."/>
            <person name="Zhao W."/>
            <person name="Tachedjian M."/>
            <person name="Zhu Y."/>
            <person name="Zhou P."/>
            <person name="Jiang X."/>
            <person name="Ng J."/>
            <person name="Yang L."/>
            <person name="Wu L."/>
            <person name="Xiao J."/>
            <person name="Feng Y."/>
            <person name="Chen Y."/>
            <person name="Sun X."/>
            <person name="Zhang Y."/>
            <person name="Marsh G.A."/>
            <person name="Crameri G."/>
            <person name="Broder C.C."/>
            <person name="Frey K.G."/>
            <person name="Wang L.F."/>
            <person name="Wang J."/>
        </authorList>
    </citation>
    <scope>NUCLEOTIDE SEQUENCE [LARGE SCALE GENOMIC DNA]</scope>
</reference>
<dbReference type="Proteomes" id="UP000010552">
    <property type="component" value="Unassembled WGS sequence"/>
</dbReference>
<accession>L5KX45</accession>
<organism evidence="1 2">
    <name type="scientific">Pteropus alecto</name>
    <name type="common">Black flying fox</name>
    <dbReference type="NCBI Taxonomy" id="9402"/>
    <lineage>
        <taxon>Eukaryota</taxon>
        <taxon>Metazoa</taxon>
        <taxon>Chordata</taxon>
        <taxon>Craniata</taxon>
        <taxon>Vertebrata</taxon>
        <taxon>Euteleostomi</taxon>
        <taxon>Mammalia</taxon>
        <taxon>Eutheria</taxon>
        <taxon>Laurasiatheria</taxon>
        <taxon>Chiroptera</taxon>
        <taxon>Yinpterochiroptera</taxon>
        <taxon>Pteropodoidea</taxon>
        <taxon>Pteropodidae</taxon>
        <taxon>Pteropodinae</taxon>
        <taxon>Pteropus</taxon>
    </lineage>
</organism>
<keyword evidence="2" id="KW-1185">Reference proteome</keyword>
<name>L5KX45_PTEAL</name>
<sequence length="100" mass="10921">MPTVEWGSHFAQRGHGGSCYAGFSGPSLEAPGGPYDKQERETLVEPPSQVPQLTSRGRAASCVTALTPQWNPAQKPPTLELLRDQEVGCRKVTRLLFQMV</sequence>
<dbReference type="InParanoid" id="L5KX45"/>
<gene>
    <name evidence="1" type="ORF">PAL_GLEAN10011001</name>
</gene>
<evidence type="ECO:0000313" key="1">
    <source>
        <dbReference type="EMBL" id="ELK15368.1"/>
    </source>
</evidence>
<evidence type="ECO:0000313" key="2">
    <source>
        <dbReference type="Proteomes" id="UP000010552"/>
    </source>
</evidence>